<dbReference type="Proteomes" id="UP000789572">
    <property type="component" value="Unassembled WGS sequence"/>
</dbReference>
<reference evidence="1" key="1">
    <citation type="submission" date="2021-06" db="EMBL/GenBank/DDBJ databases">
        <authorList>
            <person name="Kallberg Y."/>
            <person name="Tangrot J."/>
            <person name="Rosling A."/>
        </authorList>
    </citation>
    <scope>NUCLEOTIDE SEQUENCE</scope>
    <source>
        <strain evidence="1">IA702</strain>
    </source>
</reference>
<sequence length="268" mass="31116">MQKEEDGENDSGEVEFESRDLSLRHEEMLDAFMASHAEGLRRVRPVEFPKCDIDEELEDVAFTAYELLEGLRHIWKCKPSFENADHSENAFVIHVLARILVPIFAFDEEDKMPVMRAWAEQVSQSSLERKERMGATTTGNKPDLRVRLFLLDDVDVEEVESEKELTEVDLELVFAEFSPFDAPETKHINDWARTGIIGSPWAFDLFDLTIPLSVSDRKAVETLLKNALTLRRYFRDVISRVRKLKTESMYLPLAPIDLRRQKTKWLEV</sequence>
<accession>A0A9N9CHI8</accession>
<evidence type="ECO:0000313" key="2">
    <source>
        <dbReference type="Proteomes" id="UP000789572"/>
    </source>
</evidence>
<protein>
    <submittedName>
        <fullName evidence="1">527_t:CDS:1</fullName>
    </submittedName>
</protein>
<proteinExistence type="predicted"/>
<name>A0A9N9CHI8_9GLOM</name>
<comment type="caution">
    <text evidence="1">The sequence shown here is derived from an EMBL/GenBank/DDBJ whole genome shotgun (WGS) entry which is preliminary data.</text>
</comment>
<gene>
    <name evidence="1" type="ORF">POCULU_LOCUS7594</name>
</gene>
<evidence type="ECO:0000313" key="1">
    <source>
        <dbReference type="EMBL" id="CAG8603606.1"/>
    </source>
</evidence>
<dbReference type="AlphaFoldDB" id="A0A9N9CHI8"/>
<keyword evidence="2" id="KW-1185">Reference proteome</keyword>
<dbReference type="OrthoDB" id="2387127at2759"/>
<dbReference type="EMBL" id="CAJVPJ010001786">
    <property type="protein sequence ID" value="CAG8603606.1"/>
    <property type="molecule type" value="Genomic_DNA"/>
</dbReference>
<organism evidence="1 2">
    <name type="scientific">Paraglomus occultum</name>
    <dbReference type="NCBI Taxonomy" id="144539"/>
    <lineage>
        <taxon>Eukaryota</taxon>
        <taxon>Fungi</taxon>
        <taxon>Fungi incertae sedis</taxon>
        <taxon>Mucoromycota</taxon>
        <taxon>Glomeromycotina</taxon>
        <taxon>Glomeromycetes</taxon>
        <taxon>Paraglomerales</taxon>
        <taxon>Paraglomeraceae</taxon>
        <taxon>Paraglomus</taxon>
    </lineage>
</organism>